<sequence length="203" mass="22058">MHRRSLPALNSDRDITSPLEACQEPLLVRAYAPAITPRPQQRQDVTCPPASACYPRLYSPIPIQSLDPSHSGMYLVRSCVPPTGSLPGAAPCPCLCTGDHSPPSTVTGILHPPLEACQEPLLVRAYAPAITPRPQQRQDVTHIIESLHSLQVLGLDNFSYHMGALAMATSVFVVVLPESTHLNTKQLAFGMVVNVYVSTEKFE</sequence>
<evidence type="ECO:0000313" key="1">
    <source>
        <dbReference type="EMBL" id="KAK7278089.1"/>
    </source>
</evidence>
<dbReference type="AlphaFoldDB" id="A0AAN9FLY0"/>
<dbReference type="EMBL" id="JAYKXN010000006">
    <property type="protein sequence ID" value="KAK7278089.1"/>
    <property type="molecule type" value="Genomic_DNA"/>
</dbReference>
<protein>
    <submittedName>
        <fullName evidence="1">Uncharacterized protein</fullName>
    </submittedName>
</protein>
<keyword evidence="2" id="KW-1185">Reference proteome</keyword>
<evidence type="ECO:0000313" key="2">
    <source>
        <dbReference type="Proteomes" id="UP001359559"/>
    </source>
</evidence>
<gene>
    <name evidence="1" type="ORF">RJT34_23114</name>
</gene>
<accession>A0AAN9FLY0</accession>
<name>A0AAN9FLY0_CLITE</name>
<comment type="caution">
    <text evidence="1">The sequence shown here is derived from an EMBL/GenBank/DDBJ whole genome shotgun (WGS) entry which is preliminary data.</text>
</comment>
<reference evidence="1 2" key="1">
    <citation type="submission" date="2024-01" db="EMBL/GenBank/DDBJ databases">
        <title>The genomes of 5 underutilized Papilionoideae crops provide insights into root nodulation and disease resistance.</title>
        <authorList>
            <person name="Yuan L."/>
        </authorList>
    </citation>
    <scope>NUCLEOTIDE SEQUENCE [LARGE SCALE GENOMIC DNA]</scope>
    <source>
        <strain evidence="1">LY-2023</strain>
        <tissue evidence="1">Leaf</tissue>
    </source>
</reference>
<proteinExistence type="predicted"/>
<organism evidence="1 2">
    <name type="scientific">Clitoria ternatea</name>
    <name type="common">Butterfly pea</name>
    <dbReference type="NCBI Taxonomy" id="43366"/>
    <lineage>
        <taxon>Eukaryota</taxon>
        <taxon>Viridiplantae</taxon>
        <taxon>Streptophyta</taxon>
        <taxon>Embryophyta</taxon>
        <taxon>Tracheophyta</taxon>
        <taxon>Spermatophyta</taxon>
        <taxon>Magnoliopsida</taxon>
        <taxon>eudicotyledons</taxon>
        <taxon>Gunneridae</taxon>
        <taxon>Pentapetalae</taxon>
        <taxon>rosids</taxon>
        <taxon>fabids</taxon>
        <taxon>Fabales</taxon>
        <taxon>Fabaceae</taxon>
        <taxon>Papilionoideae</taxon>
        <taxon>50 kb inversion clade</taxon>
        <taxon>NPAAA clade</taxon>
        <taxon>indigoferoid/millettioid clade</taxon>
        <taxon>Phaseoleae</taxon>
        <taxon>Clitoria</taxon>
    </lineage>
</organism>
<dbReference type="Proteomes" id="UP001359559">
    <property type="component" value="Unassembled WGS sequence"/>
</dbReference>